<evidence type="ECO:0000313" key="5">
    <source>
        <dbReference type="EMBL" id="DBA29197.1"/>
    </source>
</evidence>
<dbReference type="PANTHER" id="PTHR13336">
    <property type="entry name" value="OVARIAN CARCINOMA IMMUNOREACTIVE ANTIGEN"/>
    <property type="match status" value="1"/>
</dbReference>
<feature type="transmembrane region" description="Helical" evidence="3">
    <location>
        <begin position="12"/>
        <end position="32"/>
    </location>
</feature>
<feature type="transmembrane region" description="Helical" evidence="3">
    <location>
        <begin position="44"/>
        <end position="62"/>
    </location>
</feature>
<keyword evidence="3" id="KW-1133">Transmembrane helix</keyword>
<proteinExistence type="inferred from homology"/>
<dbReference type="GO" id="GO:0005768">
    <property type="term" value="C:endosome"/>
    <property type="evidence" value="ECO:0007669"/>
    <property type="project" value="UniProtKB-SubCell"/>
</dbReference>
<protein>
    <recommendedName>
        <fullName evidence="1">OCIA domain-containing protein 1</fullName>
    </recommendedName>
</protein>
<evidence type="ECO:0000256" key="2">
    <source>
        <dbReference type="SAM" id="MobiDB-lite"/>
    </source>
</evidence>
<feature type="region of interest" description="Disordered" evidence="2">
    <location>
        <begin position="98"/>
        <end position="215"/>
    </location>
</feature>
<dbReference type="Pfam" id="PF07051">
    <property type="entry name" value="OCIA"/>
    <property type="match status" value="1"/>
</dbReference>
<dbReference type="PANTHER" id="PTHR13336:SF3">
    <property type="entry name" value="OCIA DOMAIN-CONTAINING PROTEIN 1"/>
    <property type="match status" value="1"/>
</dbReference>
<keyword evidence="6" id="KW-1185">Reference proteome</keyword>
<dbReference type="Proteomes" id="UP001181693">
    <property type="component" value="Unassembled WGS sequence"/>
</dbReference>
<evidence type="ECO:0000256" key="3">
    <source>
        <dbReference type="SAM" id="Phobius"/>
    </source>
</evidence>
<sequence>MQCRTESFWYRSVPFSALSMAATQVLISKGFLTTSTRFGALPKVAFAGFMGFVFGKVSYMNVCKEKLMKLENSHLAEQLRAGKIPNIQLPRNAGLNSAYSGNDFANTSSLQTSEPPVSEPPSGYSTQYESRPVDVPFSSSMSESSTTGISDDLAQEPEYFDEKQAKSPPVTYEQLRNKNRGAYDVLTPQTPARPIPNRAPVTDVKKNKYGDVWED</sequence>
<feature type="domain" description="OCIA" evidence="4">
    <location>
        <begin position="2"/>
        <end position="74"/>
    </location>
</feature>
<accession>A0AAV3B245</accession>
<comment type="function">
    <text evidence="1">Maintains stem cell potency. Increases STAT3 phosphorylation and controls ERK phosphorylation. May act as a scaffold, increasing STAT3 recruitment onto endosomes.</text>
</comment>
<name>A0AAV3B245_PYXAD</name>
<keyword evidence="3" id="KW-0472">Membrane</keyword>
<comment type="subunit">
    <text evidence="1">Interacts with STAT3.</text>
</comment>
<gene>
    <name evidence="5" type="ORF">GDO54_009446</name>
</gene>
<comment type="caution">
    <text evidence="5">The sequence shown here is derived from an EMBL/GenBank/DDBJ whole genome shotgun (WGS) entry which is preliminary data.</text>
</comment>
<comment type="subcellular location">
    <subcellularLocation>
        <location evidence="1">Endosome</location>
    </subcellularLocation>
</comment>
<comment type="domain">
    <text evidence="1">The OCIA domain is necessary and sufficient for endosomal localization.</text>
</comment>
<evidence type="ECO:0000313" key="6">
    <source>
        <dbReference type="Proteomes" id="UP001181693"/>
    </source>
</evidence>
<dbReference type="InterPro" id="IPR009764">
    <property type="entry name" value="OCIA_dom"/>
</dbReference>
<organism evidence="5 6">
    <name type="scientific">Pyxicephalus adspersus</name>
    <name type="common">African bullfrog</name>
    <dbReference type="NCBI Taxonomy" id="30357"/>
    <lineage>
        <taxon>Eukaryota</taxon>
        <taxon>Metazoa</taxon>
        <taxon>Chordata</taxon>
        <taxon>Craniata</taxon>
        <taxon>Vertebrata</taxon>
        <taxon>Euteleostomi</taxon>
        <taxon>Amphibia</taxon>
        <taxon>Batrachia</taxon>
        <taxon>Anura</taxon>
        <taxon>Neobatrachia</taxon>
        <taxon>Ranoidea</taxon>
        <taxon>Pyxicephalidae</taxon>
        <taxon>Pyxicephalinae</taxon>
        <taxon>Pyxicephalus</taxon>
    </lineage>
</organism>
<dbReference type="EMBL" id="DYDO01000003">
    <property type="protein sequence ID" value="DBA29197.1"/>
    <property type="molecule type" value="Genomic_DNA"/>
</dbReference>
<comment type="similarity">
    <text evidence="1">Belongs to the OCIAD1 family.</text>
</comment>
<reference evidence="5" key="1">
    <citation type="thesis" date="2020" institute="ProQuest LLC" country="789 East Eisenhower Parkway, Ann Arbor, MI, USA">
        <title>Comparative Genomics and Chromosome Evolution.</title>
        <authorList>
            <person name="Mudd A.B."/>
        </authorList>
    </citation>
    <scope>NUCLEOTIDE SEQUENCE</scope>
    <source>
        <strain evidence="5">1538</strain>
        <tissue evidence="5">Blood</tissue>
    </source>
</reference>
<evidence type="ECO:0000256" key="1">
    <source>
        <dbReference type="RuleBase" id="RU369066"/>
    </source>
</evidence>
<dbReference type="InterPro" id="IPR040187">
    <property type="entry name" value="OCAD1/2"/>
</dbReference>
<dbReference type="AlphaFoldDB" id="A0AAV3B245"/>
<evidence type="ECO:0000259" key="4">
    <source>
        <dbReference type="Pfam" id="PF07051"/>
    </source>
</evidence>
<feature type="compositionally biased region" description="Basic and acidic residues" evidence="2">
    <location>
        <begin position="203"/>
        <end position="215"/>
    </location>
</feature>
<feature type="compositionally biased region" description="Polar residues" evidence="2">
    <location>
        <begin position="98"/>
        <end position="115"/>
    </location>
</feature>
<keyword evidence="1" id="KW-0967">Endosome</keyword>
<keyword evidence="3" id="KW-0812">Transmembrane</keyword>
<dbReference type="GO" id="GO:2000736">
    <property type="term" value="P:regulation of stem cell differentiation"/>
    <property type="evidence" value="ECO:0007669"/>
    <property type="project" value="UniProtKB-UniRule"/>
</dbReference>